<evidence type="ECO:0000259" key="7">
    <source>
        <dbReference type="Pfam" id="PF13193"/>
    </source>
</evidence>
<dbReference type="GO" id="GO:0003987">
    <property type="term" value="F:acetate-CoA ligase activity"/>
    <property type="evidence" value="ECO:0007669"/>
    <property type="project" value="UniProtKB-UniRule"/>
</dbReference>
<dbReference type="FunFam" id="3.30.300.30:FF:000004">
    <property type="entry name" value="Acetyl-coenzyme A synthetase"/>
    <property type="match status" value="1"/>
</dbReference>
<gene>
    <name evidence="9" type="ORF">TrCOL_g12679</name>
</gene>
<feature type="domain" description="AMP-dependent synthetase/ligase" evidence="6">
    <location>
        <begin position="76"/>
        <end position="466"/>
    </location>
</feature>
<dbReference type="Gene3D" id="3.40.50.12780">
    <property type="entry name" value="N-terminal domain of ligase-like"/>
    <property type="match status" value="1"/>
</dbReference>
<keyword evidence="2 5" id="KW-0436">Ligase</keyword>
<reference evidence="10" key="1">
    <citation type="journal article" date="2023" name="Commun. Biol.">
        <title>Genome analysis of Parmales, the sister group of diatoms, reveals the evolutionary specialization of diatoms from phago-mixotrophs to photoautotrophs.</title>
        <authorList>
            <person name="Ban H."/>
            <person name="Sato S."/>
            <person name="Yoshikawa S."/>
            <person name="Yamada K."/>
            <person name="Nakamura Y."/>
            <person name="Ichinomiya M."/>
            <person name="Sato N."/>
            <person name="Blanc-Mathieu R."/>
            <person name="Endo H."/>
            <person name="Kuwata A."/>
            <person name="Ogata H."/>
        </authorList>
    </citation>
    <scope>NUCLEOTIDE SEQUENCE [LARGE SCALE GENOMIC DNA]</scope>
</reference>
<dbReference type="FunFam" id="3.40.50.12780:FF:000001">
    <property type="entry name" value="Acetyl-coenzyme A synthetase"/>
    <property type="match status" value="1"/>
</dbReference>
<dbReference type="InterPro" id="IPR045851">
    <property type="entry name" value="AMP-bd_C_sf"/>
</dbReference>
<evidence type="ECO:0000313" key="9">
    <source>
        <dbReference type="EMBL" id="GMI33003.1"/>
    </source>
</evidence>
<sequence>MVLKEVYNPHTESAFDQYKTEHASSIADPESYWGQKALENLDWFSPFDAVLQGSFTDGSVAWFVNGKMNACYNAVDRHVDTKGSQVALLWEGDEPGDTKSYTYTQLLARVCQIANAMKAEGVKKGDVVTVYLPMMPEVTMVMLACARIGAVHSVIFAGFSADAIAERIAASQSKWVFTSDEGLRGGKRLPLKNICDNAMNKEICINVVSKCFVFERTGGKCNWSDSRDVKFGALADSQRPYCPCETMDSEDNLFILYTSGSTGRPKGVVHTVGGYCLYAMETCKNSFGLKDGDVFACVADAGWITGHSYIVYGPLLNGVTSFMFESTPMYPDEGRYWDCVERHKINVFYTAPTAIRSLMRFGDTAPNKYDLSSLRVLGTVGEPINPEAWRWYYEVVGREKCSVVDTYWQTETGGHVITNYPGVTPMKPGSCTLPCFGIEAVVLDSQTGKEIEGNDVEGVLAIKQPWPGVTRTCLGDHERYLNVYMKPYPGYYFPGDGCRRDKDGYIWITGRVDDVLNVSGHRIGTAEVESALVAHPSVSQAAVIGFPHDIKGQGICCYCTLTYGHEESEDLVKELRNAVRVAIGPFATPDLIVPTPSLPMTRSGKIMRRILRKIAAGETDTLGDVGTLGDPSVVQKLIDKVETLQAKPPKGGSAKKAKK</sequence>
<dbReference type="GO" id="GO:0005524">
    <property type="term" value="F:ATP binding"/>
    <property type="evidence" value="ECO:0007669"/>
    <property type="project" value="UniProtKB-UniRule"/>
</dbReference>
<evidence type="ECO:0000256" key="4">
    <source>
        <dbReference type="ARBA" id="ARBA00022840"/>
    </source>
</evidence>
<dbReference type="InterPro" id="IPR011904">
    <property type="entry name" value="Ac_CoA_lig"/>
</dbReference>
<evidence type="ECO:0000256" key="3">
    <source>
        <dbReference type="ARBA" id="ARBA00022741"/>
    </source>
</evidence>
<dbReference type="SUPFAM" id="SSF56801">
    <property type="entry name" value="Acetyl-CoA synthetase-like"/>
    <property type="match status" value="1"/>
</dbReference>
<dbReference type="InterPro" id="IPR042099">
    <property type="entry name" value="ANL_N_sf"/>
</dbReference>
<dbReference type="OrthoDB" id="1706066at2759"/>
<dbReference type="InterPro" id="IPR025110">
    <property type="entry name" value="AMP-bd_C"/>
</dbReference>
<dbReference type="Pfam" id="PF00501">
    <property type="entry name" value="AMP-binding"/>
    <property type="match status" value="1"/>
</dbReference>
<evidence type="ECO:0000313" key="10">
    <source>
        <dbReference type="Proteomes" id="UP001165065"/>
    </source>
</evidence>
<feature type="domain" description="AMP-binding enzyme C-terminal" evidence="7">
    <location>
        <begin position="527"/>
        <end position="605"/>
    </location>
</feature>
<dbReference type="NCBIfam" id="NF001208">
    <property type="entry name" value="PRK00174.1"/>
    <property type="match status" value="1"/>
</dbReference>
<feature type="domain" description="Acetyl-coenzyme A synthetase N-terminal" evidence="8">
    <location>
        <begin position="18"/>
        <end position="74"/>
    </location>
</feature>
<dbReference type="CDD" id="cd05966">
    <property type="entry name" value="ACS"/>
    <property type="match status" value="1"/>
</dbReference>
<dbReference type="PANTHER" id="PTHR24095:SF14">
    <property type="entry name" value="ACETYL-COENZYME A SYNTHETASE 1"/>
    <property type="match status" value="1"/>
</dbReference>
<keyword evidence="4 5" id="KW-0067">ATP-binding</keyword>
<dbReference type="PANTHER" id="PTHR24095">
    <property type="entry name" value="ACETYL-COENZYME A SYNTHETASE"/>
    <property type="match status" value="1"/>
</dbReference>
<evidence type="ECO:0000256" key="2">
    <source>
        <dbReference type="ARBA" id="ARBA00022598"/>
    </source>
</evidence>
<comment type="similarity">
    <text evidence="1 5">Belongs to the ATP-dependent AMP-binding enzyme family.</text>
</comment>
<dbReference type="PROSITE" id="PS00455">
    <property type="entry name" value="AMP_BINDING"/>
    <property type="match status" value="1"/>
</dbReference>
<evidence type="ECO:0000256" key="1">
    <source>
        <dbReference type="ARBA" id="ARBA00006432"/>
    </source>
</evidence>
<dbReference type="GO" id="GO:0016208">
    <property type="term" value="F:AMP binding"/>
    <property type="evidence" value="ECO:0007669"/>
    <property type="project" value="InterPro"/>
</dbReference>
<comment type="catalytic activity">
    <reaction evidence="5">
        <text>acetate + ATP + CoA = acetyl-CoA + AMP + diphosphate</text>
        <dbReference type="Rhea" id="RHEA:23176"/>
        <dbReference type="ChEBI" id="CHEBI:30089"/>
        <dbReference type="ChEBI" id="CHEBI:30616"/>
        <dbReference type="ChEBI" id="CHEBI:33019"/>
        <dbReference type="ChEBI" id="CHEBI:57287"/>
        <dbReference type="ChEBI" id="CHEBI:57288"/>
        <dbReference type="ChEBI" id="CHEBI:456215"/>
        <dbReference type="EC" id="6.2.1.1"/>
    </reaction>
</comment>
<dbReference type="Gene3D" id="3.30.300.30">
    <property type="match status" value="1"/>
</dbReference>
<comment type="caution">
    <text evidence="9">The sequence shown here is derived from an EMBL/GenBank/DDBJ whole genome shotgun (WGS) entry which is preliminary data.</text>
</comment>
<keyword evidence="10" id="KW-1185">Reference proteome</keyword>
<dbReference type="AlphaFoldDB" id="A0A9W7G4Q6"/>
<dbReference type="EMBL" id="BRYA01000025">
    <property type="protein sequence ID" value="GMI33003.1"/>
    <property type="molecule type" value="Genomic_DNA"/>
</dbReference>
<dbReference type="InterPro" id="IPR020845">
    <property type="entry name" value="AMP-binding_CS"/>
</dbReference>
<dbReference type="Pfam" id="PF13193">
    <property type="entry name" value="AMP-binding_C"/>
    <property type="match status" value="1"/>
</dbReference>
<protein>
    <recommendedName>
        <fullName evidence="5">Acetyl-coenzyme A synthetase</fullName>
        <ecNumber evidence="5">6.2.1.1</ecNumber>
    </recommendedName>
</protein>
<evidence type="ECO:0000259" key="6">
    <source>
        <dbReference type="Pfam" id="PF00501"/>
    </source>
</evidence>
<dbReference type="Proteomes" id="UP001165065">
    <property type="component" value="Unassembled WGS sequence"/>
</dbReference>
<dbReference type="InterPro" id="IPR000873">
    <property type="entry name" value="AMP-dep_synth/lig_dom"/>
</dbReference>
<dbReference type="Pfam" id="PF16177">
    <property type="entry name" value="ACAS_N"/>
    <property type="match status" value="1"/>
</dbReference>
<dbReference type="InterPro" id="IPR032387">
    <property type="entry name" value="ACAS_N"/>
</dbReference>
<evidence type="ECO:0000256" key="5">
    <source>
        <dbReference type="RuleBase" id="RU361147"/>
    </source>
</evidence>
<dbReference type="NCBIfam" id="TIGR02188">
    <property type="entry name" value="Ac_CoA_lig_AcsA"/>
    <property type="match status" value="1"/>
</dbReference>
<proteinExistence type="inferred from homology"/>
<keyword evidence="3 5" id="KW-0547">Nucleotide-binding</keyword>
<accession>A0A9W7G4Q6</accession>
<organism evidence="9 10">
    <name type="scientific">Triparma columacea</name>
    <dbReference type="NCBI Taxonomy" id="722753"/>
    <lineage>
        <taxon>Eukaryota</taxon>
        <taxon>Sar</taxon>
        <taxon>Stramenopiles</taxon>
        <taxon>Ochrophyta</taxon>
        <taxon>Bolidophyceae</taxon>
        <taxon>Parmales</taxon>
        <taxon>Triparmaceae</taxon>
        <taxon>Triparma</taxon>
    </lineage>
</organism>
<dbReference type="EC" id="6.2.1.1" evidence="5"/>
<name>A0A9W7G4Q6_9STRA</name>
<evidence type="ECO:0000259" key="8">
    <source>
        <dbReference type="Pfam" id="PF16177"/>
    </source>
</evidence>
<dbReference type="GO" id="GO:0019427">
    <property type="term" value="P:acetyl-CoA biosynthetic process from acetate"/>
    <property type="evidence" value="ECO:0007669"/>
    <property type="project" value="InterPro"/>
</dbReference>